<dbReference type="EMBL" id="JAUDFV010000132">
    <property type="protein sequence ID" value="KAL2728998.1"/>
    <property type="molecule type" value="Genomic_DNA"/>
</dbReference>
<dbReference type="SUPFAM" id="SSF57903">
    <property type="entry name" value="FYVE/PHD zinc finger"/>
    <property type="match status" value="1"/>
</dbReference>
<dbReference type="AlphaFoldDB" id="A0ABD2B8D7"/>
<gene>
    <name evidence="1" type="ORF">V1478_006630</name>
</gene>
<accession>A0ABD2B8D7</accession>
<comment type="caution">
    <text evidence="1">The sequence shown here is derived from an EMBL/GenBank/DDBJ whole genome shotgun (WGS) entry which is preliminary data.</text>
</comment>
<evidence type="ECO:0000313" key="1">
    <source>
        <dbReference type="EMBL" id="KAL2728998.1"/>
    </source>
</evidence>
<keyword evidence="2" id="KW-1185">Reference proteome</keyword>
<dbReference type="Proteomes" id="UP001607302">
    <property type="component" value="Unassembled WGS sequence"/>
</dbReference>
<proteinExistence type="predicted"/>
<sequence length="339" mass="38934">MLACVSIIISSLLLEGDKVIPSQEKYNMATFMVLFLLITIEVVVVKVVTSDMERDEDSHSGLRAAATKEADSRRKTKEIVVTDDGRCACCLKPFLIGRGVSCSDCGVRSCRKVCSRWDCEDNAWHCLFCHQQRFLLDMLNNVVQYLTNTNRLFYERTHMNTRFANSVWKLLENVDFANNTVLWRSEYRSWARKKEKWFETFGGTFKEEELRRYFDTAKSRVHVAGVENAATDSGLDLAAGGQEDSNTMETVRVFIEKIIEDLIGNVDDASIDRLYDHPEYDRLLATYSVQLADALARLAVSVHLSIANRRCSPRSTSPYVIAKEKFDEFEEKRKRIMRE</sequence>
<dbReference type="Gene3D" id="3.30.40.10">
    <property type="entry name" value="Zinc/RING finger domain, C3HC4 (zinc finger)"/>
    <property type="match status" value="1"/>
</dbReference>
<reference evidence="1 2" key="1">
    <citation type="journal article" date="2024" name="Ann. Entomol. Soc. Am.">
        <title>Genomic analyses of the southern and eastern yellowjacket wasps (Hymenoptera: Vespidae) reveal evolutionary signatures of social life.</title>
        <authorList>
            <person name="Catto M.A."/>
            <person name="Caine P.B."/>
            <person name="Orr S.E."/>
            <person name="Hunt B.G."/>
            <person name="Goodisman M.A.D."/>
        </authorList>
    </citation>
    <scope>NUCLEOTIDE SEQUENCE [LARGE SCALE GENOMIC DNA]</scope>
    <source>
        <strain evidence="1">233</strain>
        <tissue evidence="1">Head and thorax</tissue>
    </source>
</reference>
<dbReference type="InterPro" id="IPR013083">
    <property type="entry name" value="Znf_RING/FYVE/PHD"/>
</dbReference>
<protein>
    <submittedName>
        <fullName evidence="1">Myb-like protein X isoform X6</fullName>
    </submittedName>
</protein>
<organism evidence="1 2">
    <name type="scientific">Vespula squamosa</name>
    <name type="common">Southern yellow jacket</name>
    <name type="synonym">Wasp</name>
    <dbReference type="NCBI Taxonomy" id="30214"/>
    <lineage>
        <taxon>Eukaryota</taxon>
        <taxon>Metazoa</taxon>
        <taxon>Ecdysozoa</taxon>
        <taxon>Arthropoda</taxon>
        <taxon>Hexapoda</taxon>
        <taxon>Insecta</taxon>
        <taxon>Pterygota</taxon>
        <taxon>Neoptera</taxon>
        <taxon>Endopterygota</taxon>
        <taxon>Hymenoptera</taxon>
        <taxon>Apocrita</taxon>
        <taxon>Aculeata</taxon>
        <taxon>Vespoidea</taxon>
        <taxon>Vespidae</taxon>
        <taxon>Vespinae</taxon>
        <taxon>Vespula</taxon>
    </lineage>
</organism>
<evidence type="ECO:0000313" key="2">
    <source>
        <dbReference type="Proteomes" id="UP001607302"/>
    </source>
</evidence>
<dbReference type="InterPro" id="IPR011011">
    <property type="entry name" value="Znf_FYVE_PHD"/>
</dbReference>
<name>A0ABD2B8D7_VESSQ</name>